<dbReference type="InterPro" id="IPR036271">
    <property type="entry name" value="Tet_transcr_reg_TetR-rel_C_sf"/>
</dbReference>
<sequence length="201" mass="21294">MAGRPRGPRPGGGQTRESILASARRLFGEHGYPGTTTRMIAEDAGVDARLISHYFGSKGDLFVSAVELPFDPVPTFTAIAAEGVDGVGERIARFVVAMLDTTEGRQTMSGLLRAAASEERAAEMVRDLLTTRIILPVAQELGSDQAPLRAALMGSQLGGIVVARHIIGVRPLVEAPSETLVAMLGPTLQHYLTSPIPPVED</sequence>
<dbReference type="InterPro" id="IPR041678">
    <property type="entry name" value="TetR_C_16"/>
</dbReference>
<evidence type="ECO:0000256" key="1">
    <source>
        <dbReference type="ARBA" id="ARBA00023125"/>
    </source>
</evidence>
<keyword evidence="5" id="KW-1185">Reference proteome</keyword>
<evidence type="ECO:0000313" key="5">
    <source>
        <dbReference type="Proteomes" id="UP000592181"/>
    </source>
</evidence>
<gene>
    <name evidence="4" type="ORF">BJY28_001277</name>
</gene>
<feature type="domain" description="HTH tetR-type" evidence="3">
    <location>
        <begin position="13"/>
        <end position="73"/>
    </location>
</feature>
<dbReference type="InterPro" id="IPR001647">
    <property type="entry name" value="HTH_TetR"/>
</dbReference>
<feature type="DNA-binding region" description="H-T-H motif" evidence="2">
    <location>
        <begin position="36"/>
        <end position="55"/>
    </location>
</feature>
<protein>
    <submittedName>
        <fullName evidence="4">AcrR family transcriptional regulator</fullName>
    </submittedName>
</protein>
<dbReference type="InterPro" id="IPR050109">
    <property type="entry name" value="HTH-type_TetR-like_transc_reg"/>
</dbReference>
<keyword evidence="1 2" id="KW-0238">DNA-binding</keyword>
<dbReference type="PRINTS" id="PR00455">
    <property type="entry name" value="HTHTETR"/>
</dbReference>
<comment type="caution">
    <text evidence="4">The sequence shown here is derived from an EMBL/GenBank/DDBJ whole genome shotgun (WGS) entry which is preliminary data.</text>
</comment>
<proteinExistence type="predicted"/>
<evidence type="ECO:0000259" key="3">
    <source>
        <dbReference type="PROSITE" id="PS50977"/>
    </source>
</evidence>
<evidence type="ECO:0000256" key="2">
    <source>
        <dbReference type="PROSITE-ProRule" id="PRU00335"/>
    </source>
</evidence>
<evidence type="ECO:0000313" key="4">
    <source>
        <dbReference type="EMBL" id="NYG36808.1"/>
    </source>
</evidence>
<dbReference type="AlphaFoldDB" id="A0A852X2Z9"/>
<organism evidence="4 5">
    <name type="scientific">Janibacter alkaliphilus</name>
    <dbReference type="NCBI Taxonomy" id="1069963"/>
    <lineage>
        <taxon>Bacteria</taxon>
        <taxon>Bacillati</taxon>
        <taxon>Actinomycetota</taxon>
        <taxon>Actinomycetes</taxon>
        <taxon>Micrococcales</taxon>
        <taxon>Intrasporangiaceae</taxon>
        <taxon>Janibacter</taxon>
    </lineage>
</organism>
<dbReference type="EMBL" id="JACBZX010000001">
    <property type="protein sequence ID" value="NYG36808.1"/>
    <property type="molecule type" value="Genomic_DNA"/>
</dbReference>
<dbReference type="GO" id="GO:0000976">
    <property type="term" value="F:transcription cis-regulatory region binding"/>
    <property type="evidence" value="ECO:0007669"/>
    <property type="project" value="TreeGrafter"/>
</dbReference>
<dbReference type="SUPFAM" id="SSF48498">
    <property type="entry name" value="Tetracyclin repressor-like, C-terminal domain"/>
    <property type="match status" value="1"/>
</dbReference>
<dbReference type="Proteomes" id="UP000592181">
    <property type="component" value="Unassembled WGS sequence"/>
</dbReference>
<dbReference type="RefSeq" id="WP_179462258.1">
    <property type="nucleotide sequence ID" value="NZ_JACBZX010000001.1"/>
</dbReference>
<dbReference type="PROSITE" id="PS50977">
    <property type="entry name" value="HTH_TETR_2"/>
    <property type="match status" value="1"/>
</dbReference>
<dbReference type="SUPFAM" id="SSF46689">
    <property type="entry name" value="Homeodomain-like"/>
    <property type="match status" value="1"/>
</dbReference>
<dbReference type="Pfam" id="PF17920">
    <property type="entry name" value="TetR_C_16"/>
    <property type="match status" value="1"/>
</dbReference>
<reference evidence="4 5" key="1">
    <citation type="submission" date="2020-07" db="EMBL/GenBank/DDBJ databases">
        <title>Sequencing the genomes of 1000 actinobacteria strains.</title>
        <authorList>
            <person name="Klenk H.-P."/>
        </authorList>
    </citation>
    <scope>NUCLEOTIDE SEQUENCE [LARGE SCALE GENOMIC DNA]</scope>
    <source>
        <strain evidence="4 5">DSM 24723</strain>
    </source>
</reference>
<dbReference type="GO" id="GO:0003700">
    <property type="term" value="F:DNA-binding transcription factor activity"/>
    <property type="evidence" value="ECO:0007669"/>
    <property type="project" value="TreeGrafter"/>
</dbReference>
<name>A0A852X2Z9_9MICO</name>
<dbReference type="Gene3D" id="1.10.357.10">
    <property type="entry name" value="Tetracycline Repressor, domain 2"/>
    <property type="match status" value="1"/>
</dbReference>
<dbReference type="Gene3D" id="1.10.10.60">
    <property type="entry name" value="Homeodomain-like"/>
    <property type="match status" value="1"/>
</dbReference>
<dbReference type="Pfam" id="PF00440">
    <property type="entry name" value="TetR_N"/>
    <property type="match status" value="1"/>
</dbReference>
<accession>A0A852X2Z9</accession>
<dbReference type="PANTHER" id="PTHR30055:SF235">
    <property type="entry name" value="TRANSCRIPTIONAL REGULATORY PROTEIN"/>
    <property type="match status" value="1"/>
</dbReference>
<dbReference type="InterPro" id="IPR009057">
    <property type="entry name" value="Homeodomain-like_sf"/>
</dbReference>
<dbReference type="PANTHER" id="PTHR30055">
    <property type="entry name" value="HTH-TYPE TRANSCRIPTIONAL REGULATOR RUTR"/>
    <property type="match status" value="1"/>
</dbReference>